<keyword evidence="2" id="KW-0677">Repeat</keyword>
<gene>
    <name evidence="8" type="ORF">SRAS04492_LOCUS3842</name>
</gene>
<dbReference type="Pfam" id="PF13905">
    <property type="entry name" value="Thioredoxin_8"/>
    <property type="match status" value="1"/>
</dbReference>
<organism evidence="8">
    <name type="scientific">Strombidium rassoulzadegani</name>
    <dbReference type="NCBI Taxonomy" id="1082188"/>
    <lineage>
        <taxon>Eukaryota</taxon>
        <taxon>Sar</taxon>
        <taxon>Alveolata</taxon>
        <taxon>Ciliophora</taxon>
        <taxon>Intramacronucleata</taxon>
        <taxon>Spirotrichea</taxon>
        <taxon>Oligotrichia</taxon>
        <taxon>Strombidiidae</taxon>
        <taxon>Strombidium</taxon>
    </lineage>
</organism>
<dbReference type="GO" id="GO:0047134">
    <property type="term" value="F:protein-disulfide reductase [NAD(P)H] activity"/>
    <property type="evidence" value="ECO:0007669"/>
    <property type="project" value="UniProtKB-EC"/>
</dbReference>
<comment type="catalytic activity">
    <reaction evidence="6">
        <text>[protein]-dithiol + NADP(+) = [protein]-disulfide + NADPH + H(+)</text>
        <dbReference type="Rhea" id="RHEA:18753"/>
        <dbReference type="Rhea" id="RHEA-COMP:10593"/>
        <dbReference type="Rhea" id="RHEA-COMP:10594"/>
        <dbReference type="ChEBI" id="CHEBI:15378"/>
        <dbReference type="ChEBI" id="CHEBI:29950"/>
        <dbReference type="ChEBI" id="CHEBI:50058"/>
        <dbReference type="ChEBI" id="CHEBI:57783"/>
        <dbReference type="ChEBI" id="CHEBI:58349"/>
        <dbReference type="EC" id="1.8.1.8"/>
    </reaction>
</comment>
<dbReference type="InterPro" id="IPR036249">
    <property type="entry name" value="Thioredoxin-like_sf"/>
</dbReference>
<keyword evidence="3" id="KW-0560">Oxidoreductase</keyword>
<dbReference type="EMBL" id="HBIA01007439">
    <property type="protein sequence ID" value="CAE0232044.1"/>
    <property type="molecule type" value="Transcribed_RNA"/>
</dbReference>
<evidence type="ECO:0000256" key="3">
    <source>
        <dbReference type="ARBA" id="ARBA00023002"/>
    </source>
</evidence>
<feature type="domain" description="Thioredoxin-like fold" evidence="7">
    <location>
        <begin position="49"/>
        <end position="141"/>
    </location>
</feature>
<dbReference type="Gene3D" id="3.40.30.10">
    <property type="entry name" value="Glutaredoxin"/>
    <property type="match status" value="1"/>
</dbReference>
<protein>
    <recommendedName>
        <fullName evidence="1">protein-disulfide reductase</fullName>
        <ecNumber evidence="1">1.8.1.8</ecNumber>
    </recommendedName>
</protein>
<evidence type="ECO:0000256" key="4">
    <source>
        <dbReference type="ARBA" id="ARBA00023027"/>
    </source>
</evidence>
<evidence type="ECO:0000256" key="2">
    <source>
        <dbReference type="ARBA" id="ARBA00022737"/>
    </source>
</evidence>
<dbReference type="SUPFAM" id="SSF52833">
    <property type="entry name" value="Thioredoxin-like"/>
    <property type="match status" value="1"/>
</dbReference>
<evidence type="ECO:0000256" key="6">
    <source>
        <dbReference type="ARBA" id="ARBA00047804"/>
    </source>
</evidence>
<evidence type="ECO:0000256" key="1">
    <source>
        <dbReference type="ARBA" id="ARBA00012612"/>
    </source>
</evidence>
<dbReference type="InterPro" id="IPR012336">
    <property type="entry name" value="Thioredoxin-like_fold"/>
</dbReference>
<dbReference type="InterPro" id="IPR052259">
    <property type="entry name" value="Nucleoredoxin-like"/>
</dbReference>
<evidence type="ECO:0000313" key="8">
    <source>
        <dbReference type="EMBL" id="CAE0232044.1"/>
    </source>
</evidence>
<comment type="catalytic activity">
    <reaction evidence="5">
        <text>[protein]-dithiol + NAD(+) = [protein]-disulfide + NADH + H(+)</text>
        <dbReference type="Rhea" id="RHEA:18749"/>
        <dbReference type="Rhea" id="RHEA-COMP:10593"/>
        <dbReference type="Rhea" id="RHEA-COMP:10594"/>
        <dbReference type="ChEBI" id="CHEBI:15378"/>
        <dbReference type="ChEBI" id="CHEBI:29950"/>
        <dbReference type="ChEBI" id="CHEBI:50058"/>
        <dbReference type="ChEBI" id="CHEBI:57540"/>
        <dbReference type="ChEBI" id="CHEBI:57945"/>
        <dbReference type="EC" id="1.8.1.8"/>
    </reaction>
</comment>
<proteinExistence type="predicted"/>
<evidence type="ECO:0000256" key="5">
    <source>
        <dbReference type="ARBA" id="ARBA00047388"/>
    </source>
</evidence>
<evidence type="ECO:0000259" key="7">
    <source>
        <dbReference type="Pfam" id="PF13905"/>
    </source>
</evidence>
<accession>A0A7S3CPC7</accession>
<dbReference type="EC" id="1.8.1.8" evidence="1"/>
<keyword evidence="4" id="KW-0520">NAD</keyword>
<dbReference type="PANTHER" id="PTHR13871">
    <property type="entry name" value="THIOREDOXIN"/>
    <property type="match status" value="1"/>
</dbReference>
<name>A0A7S3CPC7_9SPIT</name>
<dbReference type="PANTHER" id="PTHR13871:SF96">
    <property type="entry name" value="THIOREDOXIN DOMAIN-CONTAINING PROTEIN"/>
    <property type="match status" value="1"/>
</dbReference>
<sequence>MEFSDFGDENNGRPAIFKAIQNLMDVLGEEFIDGTGKRRYADTFFSVEKFIGVYFGASWASPCQEFDPMLVEFYNHVNQFSKKIEIIYVNSDEDTGQFNGVISQTPWLSIPFNDPRVMDLKQLYAITSVPILVILRKDGTVVTTNGRNDIYALENDAINHWH</sequence>
<reference evidence="8" key="1">
    <citation type="submission" date="2021-01" db="EMBL/GenBank/DDBJ databases">
        <authorList>
            <person name="Corre E."/>
            <person name="Pelletier E."/>
            <person name="Niang G."/>
            <person name="Scheremetjew M."/>
            <person name="Finn R."/>
            <person name="Kale V."/>
            <person name="Holt S."/>
            <person name="Cochrane G."/>
            <person name="Meng A."/>
            <person name="Brown T."/>
            <person name="Cohen L."/>
        </authorList>
    </citation>
    <scope>NUCLEOTIDE SEQUENCE</scope>
    <source>
        <strain evidence="8">Ras09</strain>
    </source>
</reference>
<dbReference type="AlphaFoldDB" id="A0A7S3CPC7"/>